<dbReference type="PANTHER" id="PTHR43800">
    <property type="entry name" value="PEPTIDYL-LYSINE N-ACETYLTRANSFERASE YJAB"/>
    <property type="match status" value="1"/>
</dbReference>
<accession>A0A4Z1BEC0</accession>
<sequence>MIRKIREKDFSRLKEIWESAVIHTHDFLAKEDFEYYKENLPNYFPCVTLFGFEIDNQIVGFVGVAEQNLEMLFIHNDFRRKGIGKALLEYSIQELDVRSVDVNEQNKQAADFYLSQGFNVESRSEKDGEGKDYPILHLSL</sequence>
<evidence type="ECO:0000259" key="3">
    <source>
        <dbReference type="PROSITE" id="PS51186"/>
    </source>
</evidence>
<proteinExistence type="predicted"/>
<dbReference type="AlphaFoldDB" id="A0A4Z1BEC0"/>
<dbReference type="InterPro" id="IPR000182">
    <property type="entry name" value="GNAT_dom"/>
</dbReference>
<name>A0A4Z1BEC0_9FLAO</name>
<dbReference type="Gene3D" id="3.40.630.30">
    <property type="match status" value="1"/>
</dbReference>
<dbReference type="GO" id="GO:0016747">
    <property type="term" value="F:acyltransferase activity, transferring groups other than amino-acyl groups"/>
    <property type="evidence" value="ECO:0007669"/>
    <property type="project" value="InterPro"/>
</dbReference>
<gene>
    <name evidence="4" type="ORF">E4J94_11925</name>
</gene>
<keyword evidence="5" id="KW-1185">Reference proteome</keyword>
<keyword evidence="2" id="KW-0012">Acyltransferase</keyword>
<evidence type="ECO:0000313" key="4">
    <source>
        <dbReference type="EMBL" id="TGN26057.1"/>
    </source>
</evidence>
<organism evidence="4 5">
    <name type="scientific">Empedobacter tilapiae</name>
    <dbReference type="NCBI Taxonomy" id="2491114"/>
    <lineage>
        <taxon>Bacteria</taxon>
        <taxon>Pseudomonadati</taxon>
        <taxon>Bacteroidota</taxon>
        <taxon>Flavobacteriia</taxon>
        <taxon>Flavobacteriales</taxon>
        <taxon>Weeksellaceae</taxon>
        <taxon>Empedobacter</taxon>
    </lineage>
</organism>
<dbReference type="Pfam" id="PF13673">
    <property type="entry name" value="Acetyltransf_10"/>
    <property type="match status" value="1"/>
</dbReference>
<dbReference type="Proteomes" id="UP000297998">
    <property type="component" value="Unassembled WGS sequence"/>
</dbReference>
<dbReference type="CDD" id="cd04301">
    <property type="entry name" value="NAT_SF"/>
    <property type="match status" value="1"/>
</dbReference>
<dbReference type="PROSITE" id="PS51186">
    <property type="entry name" value="GNAT"/>
    <property type="match status" value="1"/>
</dbReference>
<reference evidence="4 5" key="1">
    <citation type="submission" date="2019-03" db="EMBL/GenBank/DDBJ databases">
        <title>Empedobacter tilapiae sp. nov., isolated from an intestine of Nile tilapia Oreochromis niloticus.</title>
        <authorList>
            <person name="Kim Y.-O."/>
            <person name="Yoon J.-H."/>
        </authorList>
    </citation>
    <scope>NUCLEOTIDE SEQUENCE [LARGE SCALE GENOMIC DNA]</scope>
    <source>
        <strain evidence="4 5">MRS2</strain>
    </source>
</reference>
<comment type="caution">
    <text evidence="4">The sequence shown here is derived from an EMBL/GenBank/DDBJ whole genome shotgun (WGS) entry which is preliminary data.</text>
</comment>
<dbReference type="RefSeq" id="WP_135836032.1">
    <property type="nucleotide sequence ID" value="NZ_CAUQWU010000008.1"/>
</dbReference>
<keyword evidence="1 4" id="KW-0808">Transferase</keyword>
<evidence type="ECO:0000256" key="1">
    <source>
        <dbReference type="ARBA" id="ARBA00022679"/>
    </source>
</evidence>
<dbReference type="EMBL" id="SRPE01000008">
    <property type="protein sequence ID" value="TGN26057.1"/>
    <property type="molecule type" value="Genomic_DNA"/>
</dbReference>
<dbReference type="InterPro" id="IPR016181">
    <property type="entry name" value="Acyl_CoA_acyltransferase"/>
</dbReference>
<protein>
    <submittedName>
        <fullName evidence="4">GNAT family N-acetyltransferase</fullName>
    </submittedName>
</protein>
<evidence type="ECO:0000256" key="2">
    <source>
        <dbReference type="ARBA" id="ARBA00023315"/>
    </source>
</evidence>
<feature type="domain" description="N-acetyltransferase" evidence="3">
    <location>
        <begin position="1"/>
        <end position="140"/>
    </location>
</feature>
<dbReference type="SUPFAM" id="SSF55729">
    <property type="entry name" value="Acyl-CoA N-acyltransferases (Nat)"/>
    <property type="match status" value="1"/>
</dbReference>
<dbReference type="OrthoDB" id="9789605at2"/>
<dbReference type="PANTHER" id="PTHR43800:SF1">
    <property type="entry name" value="PEPTIDYL-LYSINE N-ACETYLTRANSFERASE YJAB"/>
    <property type="match status" value="1"/>
</dbReference>
<evidence type="ECO:0000313" key="5">
    <source>
        <dbReference type="Proteomes" id="UP000297998"/>
    </source>
</evidence>